<feature type="domain" description="Thioredoxin" evidence="15">
    <location>
        <begin position="9"/>
        <end position="159"/>
    </location>
</feature>
<sequence>MTRWQLLALLLGALLIAAPLTSVRGEEDEYEEDEGDAEEPAKAEDDGEPSEKDVVVLTAKNFDEKVMKSEFALVEFYAPWCGHCKKLKPEYAKAATQLKEYNADIVIGKVDATVEKELAGKYGVKGYPTLKWFVNGKASDYGGGRDEDSLVRWVKKKTGPPAITIETEEELKSAETSNEVVVLGYFAKFEGKEFEQFVAAARLAEDVTYAQTKDAAVAKAAGVKGEAPAVVIVKNFEGEEREVVALEGDITTEKLEEFVKSEKLPLIIPFAEKNQDKIFDSGIDRQCLVVADKKELTGEAELFKAVKAVAETHKGKMIFVSVDSSGESAAPVINFFGLEADSFPQVVSFQLSGSKKYKMTGEVTQKSLQAFTNGVLDGTIEPDYKSEDIPAEGQDKAGGVQIVVGKTFDKIVKDPTKDVLLEVYAPWCGHCKALEPIYKKLAKRFAKIDSVVIAKMDGTANEHKDVDVKGFPTLLFFPAKDGATPIPYESGDRTLLPLTKFIKKHAVIEYELATKSKSEENKTEEKPAGGHEEL</sequence>
<evidence type="ECO:0000256" key="5">
    <source>
        <dbReference type="ARBA" id="ARBA00022729"/>
    </source>
</evidence>
<dbReference type="GO" id="GO:0034976">
    <property type="term" value="P:response to endoplasmic reticulum stress"/>
    <property type="evidence" value="ECO:0007669"/>
    <property type="project" value="TreeGrafter"/>
</dbReference>
<dbReference type="GO" id="GO:0006457">
    <property type="term" value="P:protein folding"/>
    <property type="evidence" value="ECO:0007669"/>
    <property type="project" value="TreeGrafter"/>
</dbReference>
<dbReference type="EMBL" id="CAJHUC010003012">
    <property type="protein sequence ID" value="CAD7705082.1"/>
    <property type="molecule type" value="Genomic_DNA"/>
</dbReference>
<evidence type="ECO:0000256" key="11">
    <source>
        <dbReference type="PIRSR" id="PIRSR605792-51"/>
    </source>
</evidence>
<keyword evidence="6" id="KW-0677">Repeat</keyword>
<evidence type="ECO:0000259" key="15">
    <source>
        <dbReference type="PROSITE" id="PS51352"/>
    </source>
</evidence>
<dbReference type="CDD" id="cd02961">
    <property type="entry name" value="PDI_a_family"/>
    <property type="match status" value="1"/>
</dbReference>
<gene>
    <name evidence="16" type="ORF">OSTQU699_LOCUS10437</name>
</gene>
<dbReference type="FunFam" id="3.40.30.10:FF:000185">
    <property type="entry name" value="Protein disulfide-isomerase"/>
    <property type="match status" value="1"/>
</dbReference>
<feature type="compositionally biased region" description="Basic and acidic residues" evidence="14">
    <location>
        <begin position="39"/>
        <end position="51"/>
    </location>
</feature>
<keyword evidence="9 13" id="KW-0413">Isomerase</keyword>
<evidence type="ECO:0000256" key="7">
    <source>
        <dbReference type="ARBA" id="ARBA00022824"/>
    </source>
</evidence>
<comment type="subcellular location">
    <subcellularLocation>
        <location evidence="2">Endoplasmic reticulum lumen</location>
    </subcellularLocation>
</comment>
<dbReference type="OrthoDB" id="427280at2759"/>
<evidence type="ECO:0000256" key="12">
    <source>
        <dbReference type="RuleBase" id="RU004208"/>
    </source>
</evidence>
<keyword evidence="5 13" id="KW-0732">Signal</keyword>
<dbReference type="FunFam" id="3.40.30.10:FF:000023">
    <property type="entry name" value="Protein disulfide-isomerase"/>
    <property type="match status" value="1"/>
</dbReference>
<feature type="disulfide bond" description="Redox-active" evidence="11">
    <location>
        <begin position="428"/>
        <end position="431"/>
    </location>
</feature>
<evidence type="ECO:0000256" key="2">
    <source>
        <dbReference type="ARBA" id="ARBA00004319"/>
    </source>
</evidence>
<evidence type="ECO:0000256" key="14">
    <source>
        <dbReference type="SAM" id="MobiDB-lite"/>
    </source>
</evidence>
<dbReference type="PANTHER" id="PTHR18929">
    <property type="entry name" value="PROTEIN DISULFIDE ISOMERASE"/>
    <property type="match status" value="1"/>
</dbReference>
<dbReference type="InterPro" id="IPR036249">
    <property type="entry name" value="Thioredoxin-like_sf"/>
</dbReference>
<dbReference type="CDD" id="cd02982">
    <property type="entry name" value="PDI_b'_family"/>
    <property type="match status" value="1"/>
</dbReference>
<feature type="chain" id="PRO_5035965932" description="Protein disulfide-isomerase" evidence="13">
    <location>
        <begin position="26"/>
        <end position="534"/>
    </location>
</feature>
<evidence type="ECO:0000256" key="6">
    <source>
        <dbReference type="ARBA" id="ARBA00022737"/>
    </source>
</evidence>
<dbReference type="InterPro" id="IPR005792">
    <property type="entry name" value="Prot_disulphide_isomerase"/>
</dbReference>
<dbReference type="Proteomes" id="UP000708148">
    <property type="component" value="Unassembled WGS sequence"/>
</dbReference>
<dbReference type="GO" id="GO:0003756">
    <property type="term" value="F:protein disulfide isomerase activity"/>
    <property type="evidence" value="ECO:0007669"/>
    <property type="project" value="UniProtKB-EC"/>
</dbReference>
<keyword evidence="8 11" id="KW-1015">Disulfide bond</keyword>
<protein>
    <recommendedName>
        <fullName evidence="4 13">Protein disulfide-isomerase</fullName>
        <ecNumber evidence="4 13">5.3.4.1</ecNumber>
    </recommendedName>
</protein>
<feature type="domain" description="Thioredoxin" evidence="15">
    <location>
        <begin position="375"/>
        <end position="507"/>
    </location>
</feature>
<proteinExistence type="inferred from homology"/>
<dbReference type="PANTHER" id="PTHR18929:SF246">
    <property type="entry name" value="PROTEIN DISULFIDE ISOMERASE-LIKE 1-4"/>
    <property type="match status" value="1"/>
</dbReference>
<evidence type="ECO:0000256" key="9">
    <source>
        <dbReference type="ARBA" id="ARBA00023235"/>
    </source>
</evidence>
<dbReference type="PROSITE" id="PS00194">
    <property type="entry name" value="THIOREDOXIN_1"/>
    <property type="match status" value="2"/>
</dbReference>
<name>A0A8S1JBF8_9CHLO</name>
<dbReference type="CDD" id="cd02981">
    <property type="entry name" value="PDI_b_family"/>
    <property type="match status" value="1"/>
</dbReference>
<evidence type="ECO:0000256" key="10">
    <source>
        <dbReference type="ARBA" id="ARBA00023284"/>
    </source>
</evidence>
<evidence type="ECO:0000256" key="1">
    <source>
        <dbReference type="ARBA" id="ARBA00001182"/>
    </source>
</evidence>
<keyword evidence="10 11" id="KW-0676">Redox-active center</keyword>
<feature type="region of interest" description="Disordered" evidence="14">
    <location>
        <begin position="24"/>
        <end position="51"/>
    </location>
</feature>
<keyword evidence="7" id="KW-0256">Endoplasmic reticulum</keyword>
<evidence type="ECO:0000313" key="16">
    <source>
        <dbReference type="EMBL" id="CAD7705082.1"/>
    </source>
</evidence>
<feature type="region of interest" description="Disordered" evidence="14">
    <location>
        <begin position="515"/>
        <end position="534"/>
    </location>
</feature>
<dbReference type="NCBIfam" id="TIGR01130">
    <property type="entry name" value="ER_PDI_fam"/>
    <property type="match status" value="1"/>
</dbReference>
<dbReference type="Pfam" id="PF00085">
    <property type="entry name" value="Thioredoxin"/>
    <property type="match status" value="2"/>
</dbReference>
<dbReference type="SUPFAM" id="SSF52833">
    <property type="entry name" value="Thioredoxin-like"/>
    <property type="match status" value="4"/>
</dbReference>
<evidence type="ECO:0000256" key="3">
    <source>
        <dbReference type="ARBA" id="ARBA00006347"/>
    </source>
</evidence>
<feature type="disulfide bond" description="Redox-active" evidence="11">
    <location>
        <begin position="81"/>
        <end position="84"/>
    </location>
</feature>
<dbReference type="CDD" id="cd02995">
    <property type="entry name" value="PDI_a_PDI_a'_C"/>
    <property type="match status" value="1"/>
</dbReference>
<dbReference type="AlphaFoldDB" id="A0A8S1JBF8"/>
<dbReference type="EC" id="5.3.4.1" evidence="4 13"/>
<keyword evidence="17" id="KW-1185">Reference proteome</keyword>
<feature type="signal peptide" evidence="13">
    <location>
        <begin position="1"/>
        <end position="25"/>
    </location>
</feature>
<dbReference type="GO" id="GO:0005788">
    <property type="term" value="C:endoplasmic reticulum lumen"/>
    <property type="evidence" value="ECO:0007669"/>
    <property type="project" value="UniProtKB-SubCell"/>
</dbReference>
<comment type="caution">
    <text evidence="16">The sequence shown here is derived from an EMBL/GenBank/DDBJ whole genome shotgun (WGS) entry which is preliminary data.</text>
</comment>
<accession>A0A8S1JBF8</accession>
<evidence type="ECO:0000256" key="4">
    <source>
        <dbReference type="ARBA" id="ARBA00012723"/>
    </source>
</evidence>
<evidence type="ECO:0000256" key="8">
    <source>
        <dbReference type="ARBA" id="ARBA00023157"/>
    </source>
</evidence>
<organism evidence="16 17">
    <name type="scientific">Ostreobium quekettii</name>
    <dbReference type="NCBI Taxonomy" id="121088"/>
    <lineage>
        <taxon>Eukaryota</taxon>
        <taxon>Viridiplantae</taxon>
        <taxon>Chlorophyta</taxon>
        <taxon>core chlorophytes</taxon>
        <taxon>Ulvophyceae</taxon>
        <taxon>TCBD clade</taxon>
        <taxon>Bryopsidales</taxon>
        <taxon>Ostreobineae</taxon>
        <taxon>Ostreobiaceae</taxon>
        <taxon>Ostreobium</taxon>
    </lineage>
</organism>
<comment type="catalytic activity">
    <reaction evidence="1 13">
        <text>Catalyzes the rearrangement of -S-S- bonds in proteins.</text>
        <dbReference type="EC" id="5.3.4.1"/>
    </reaction>
</comment>
<dbReference type="Pfam" id="PF13848">
    <property type="entry name" value="Thioredoxin_6"/>
    <property type="match status" value="1"/>
</dbReference>
<dbReference type="PRINTS" id="PR00421">
    <property type="entry name" value="THIOREDOXIN"/>
</dbReference>
<feature type="compositionally biased region" description="Acidic residues" evidence="14">
    <location>
        <begin position="26"/>
        <end position="38"/>
    </location>
</feature>
<dbReference type="InterPro" id="IPR017937">
    <property type="entry name" value="Thioredoxin_CS"/>
</dbReference>
<comment type="similarity">
    <text evidence="3 12">Belongs to the protein disulfide isomerase family.</text>
</comment>
<dbReference type="PROSITE" id="PS51352">
    <property type="entry name" value="THIOREDOXIN_2"/>
    <property type="match status" value="2"/>
</dbReference>
<dbReference type="InterPro" id="IPR005788">
    <property type="entry name" value="PDI_thioredoxin-like_dom"/>
</dbReference>
<dbReference type="Gene3D" id="3.40.30.10">
    <property type="entry name" value="Glutaredoxin"/>
    <property type="match status" value="4"/>
</dbReference>
<reference evidence="16" key="1">
    <citation type="submission" date="2020-12" db="EMBL/GenBank/DDBJ databases">
        <authorList>
            <person name="Iha C."/>
        </authorList>
    </citation>
    <scope>NUCLEOTIDE SEQUENCE</scope>
</reference>
<evidence type="ECO:0000256" key="13">
    <source>
        <dbReference type="RuleBase" id="RU361130"/>
    </source>
</evidence>
<dbReference type="NCBIfam" id="TIGR01126">
    <property type="entry name" value="pdi_dom"/>
    <property type="match status" value="1"/>
</dbReference>
<dbReference type="InterPro" id="IPR013766">
    <property type="entry name" value="Thioredoxin_domain"/>
</dbReference>
<evidence type="ECO:0000313" key="17">
    <source>
        <dbReference type="Proteomes" id="UP000708148"/>
    </source>
</evidence>